<evidence type="ECO:0000313" key="3">
    <source>
        <dbReference type="WBParaSite" id="L893_g23785.t1"/>
    </source>
</evidence>
<dbReference type="AlphaFoldDB" id="A0A1I7Z7U2"/>
<reference evidence="3" key="1">
    <citation type="submission" date="2016-11" db="UniProtKB">
        <authorList>
            <consortium name="WormBaseParasite"/>
        </authorList>
    </citation>
    <scope>IDENTIFICATION</scope>
</reference>
<feature type="compositionally biased region" description="Low complexity" evidence="1">
    <location>
        <begin position="109"/>
        <end position="118"/>
    </location>
</feature>
<evidence type="ECO:0000256" key="1">
    <source>
        <dbReference type="SAM" id="MobiDB-lite"/>
    </source>
</evidence>
<organism evidence="2 3">
    <name type="scientific">Steinernema glaseri</name>
    <dbReference type="NCBI Taxonomy" id="37863"/>
    <lineage>
        <taxon>Eukaryota</taxon>
        <taxon>Metazoa</taxon>
        <taxon>Ecdysozoa</taxon>
        <taxon>Nematoda</taxon>
        <taxon>Chromadorea</taxon>
        <taxon>Rhabditida</taxon>
        <taxon>Tylenchina</taxon>
        <taxon>Panagrolaimomorpha</taxon>
        <taxon>Strongyloidoidea</taxon>
        <taxon>Steinernematidae</taxon>
        <taxon>Steinernema</taxon>
    </lineage>
</organism>
<keyword evidence="2" id="KW-1185">Reference proteome</keyword>
<dbReference type="WBParaSite" id="L893_g23785.t1">
    <property type="protein sequence ID" value="L893_g23785.t1"/>
    <property type="gene ID" value="L893_g23785"/>
</dbReference>
<proteinExistence type="predicted"/>
<dbReference type="Proteomes" id="UP000095287">
    <property type="component" value="Unplaced"/>
</dbReference>
<feature type="region of interest" description="Disordered" evidence="1">
    <location>
        <begin position="109"/>
        <end position="155"/>
    </location>
</feature>
<evidence type="ECO:0000313" key="2">
    <source>
        <dbReference type="Proteomes" id="UP000095287"/>
    </source>
</evidence>
<accession>A0A1I7Z7U2</accession>
<feature type="compositionally biased region" description="Low complexity" evidence="1">
    <location>
        <begin position="40"/>
        <end position="59"/>
    </location>
</feature>
<feature type="region of interest" description="Disordered" evidence="1">
    <location>
        <begin position="21"/>
        <end position="75"/>
    </location>
</feature>
<feature type="compositionally biased region" description="Polar residues" evidence="1">
    <location>
        <begin position="119"/>
        <end position="136"/>
    </location>
</feature>
<protein>
    <submittedName>
        <fullName evidence="3">Uncharacterized protein</fullName>
    </submittedName>
</protein>
<name>A0A1I7Z7U2_9BILA</name>
<sequence>MTIQQLKSQRDTLIRELSSHGCKIPNSVNPDLPPTSLSFSVPSSVNNQPQSSNQSTSQPLGVKRPHPDQNIYTVPLTSIKSEVEIDYNPNSNGTVGSMLPTPPLSKIQKIQNQNQPPQTRSSGNPEPTLTQVNAPSGNGDLQRPDTLPIGGSTTCDNAFDESKWSGMPSITTPSGLMTDGTYPFLYAETGLTPVSAQPALPVCSLSTPTPLADNELRSL</sequence>